<keyword evidence="2 5" id="KW-0378">Hydrolase</keyword>
<accession>A0A5R9DWI9</accession>
<evidence type="ECO:0000256" key="2">
    <source>
        <dbReference type="ARBA" id="ARBA00022801"/>
    </source>
</evidence>
<dbReference type="InterPro" id="IPR016195">
    <property type="entry name" value="Pol/histidinol_Pase-like"/>
</dbReference>
<comment type="similarity">
    <text evidence="1 5">Belongs to the metallo-dependent hydrolases superfamily. CpsB/CapC family.</text>
</comment>
<evidence type="ECO:0000313" key="7">
    <source>
        <dbReference type="Proteomes" id="UP000306420"/>
    </source>
</evidence>
<dbReference type="GO" id="GO:0030145">
    <property type="term" value="F:manganese ion binding"/>
    <property type="evidence" value="ECO:0007669"/>
    <property type="project" value="UniProtKB-UniRule"/>
</dbReference>
<dbReference type="RefSeq" id="WP_138404806.1">
    <property type="nucleotide sequence ID" value="NZ_VBSP01000025.1"/>
</dbReference>
<dbReference type="PANTHER" id="PTHR39181:SF1">
    <property type="entry name" value="TYROSINE-PROTEIN PHOSPHATASE YWQE"/>
    <property type="match status" value="1"/>
</dbReference>
<comment type="catalytic activity">
    <reaction evidence="4 5">
        <text>O-phospho-L-tyrosyl-[protein] + H2O = L-tyrosyl-[protein] + phosphate</text>
        <dbReference type="Rhea" id="RHEA:10684"/>
        <dbReference type="Rhea" id="RHEA-COMP:10136"/>
        <dbReference type="Rhea" id="RHEA-COMP:20101"/>
        <dbReference type="ChEBI" id="CHEBI:15377"/>
        <dbReference type="ChEBI" id="CHEBI:43474"/>
        <dbReference type="ChEBI" id="CHEBI:46858"/>
        <dbReference type="ChEBI" id="CHEBI:61978"/>
        <dbReference type="EC" id="3.1.3.48"/>
    </reaction>
</comment>
<protein>
    <recommendedName>
        <fullName evidence="5">Tyrosine-protein phosphatase</fullName>
        <ecNumber evidence="5">3.1.3.48</ecNumber>
    </recommendedName>
</protein>
<dbReference type="AlphaFoldDB" id="A0A5R9DWI9"/>
<gene>
    <name evidence="6" type="ORF">FEZ33_07605</name>
</gene>
<dbReference type="Proteomes" id="UP000306420">
    <property type="component" value="Unassembled WGS sequence"/>
</dbReference>
<keyword evidence="3 5" id="KW-0904">Protein phosphatase</keyword>
<reference evidence="6 7" key="1">
    <citation type="submission" date="2019-05" db="EMBL/GenBank/DDBJ databases">
        <title>The metagenome of a microbial culture collection derived from dairy environment covers the genomic content of the human microbiome.</title>
        <authorList>
            <person name="Roder T."/>
            <person name="Wuthrich D."/>
            <person name="Sattari Z."/>
            <person name="Von Ah U."/>
            <person name="Bar C."/>
            <person name="Ronchi F."/>
            <person name="Macpherson A.J."/>
            <person name="Ganal-Vonarburg S.C."/>
            <person name="Bruggmann R."/>
            <person name="Vergeres G."/>
        </authorList>
    </citation>
    <scope>NUCLEOTIDE SEQUENCE [LARGE SCALE GENOMIC DNA]</scope>
    <source>
        <strain evidence="6 7">FAM 24227</strain>
    </source>
</reference>
<dbReference type="SUPFAM" id="SSF89550">
    <property type="entry name" value="PHP domain-like"/>
    <property type="match status" value="1"/>
</dbReference>
<dbReference type="EC" id="3.1.3.48" evidence="5"/>
<dbReference type="GO" id="GO:0004725">
    <property type="term" value="F:protein tyrosine phosphatase activity"/>
    <property type="evidence" value="ECO:0007669"/>
    <property type="project" value="UniProtKB-UniRule"/>
</dbReference>
<dbReference type="Gene3D" id="3.20.20.140">
    <property type="entry name" value="Metal-dependent hydrolases"/>
    <property type="match status" value="1"/>
</dbReference>
<dbReference type="PIRSF" id="PIRSF016557">
    <property type="entry name" value="Caps_synth_CpsB"/>
    <property type="match status" value="1"/>
</dbReference>
<sequence length="258" mass="29473">MIIDLHSHLIPGVDDGAQTIEQSIELAKQAVDEGVEHMVLTPHHRNGKYINYKSDVLEAANTLQEVYKQANVNLKVYASQEIRLTDKFLDDLYNGELLSLDAAGKYYLIEFPSDRVPSNAKQVIQELIDDGTTPVIAHPERNHELSSNLHLLYELVQMGCLSQITTSSYSGYYGETLVVNSQQMIQHNLAHILASDVHHMKHRPMNVESAFARLEKEYGLETVQYYKDNARNIFNGDRVNIKKPIQPKRPRKKWFGLF</sequence>
<dbReference type="Pfam" id="PF19567">
    <property type="entry name" value="CpsB_CapC"/>
    <property type="match status" value="1"/>
</dbReference>
<organism evidence="6 7">
    <name type="scientific">Ruoffia tabacinasalis</name>
    <dbReference type="NCBI Taxonomy" id="87458"/>
    <lineage>
        <taxon>Bacteria</taxon>
        <taxon>Bacillati</taxon>
        <taxon>Bacillota</taxon>
        <taxon>Bacilli</taxon>
        <taxon>Lactobacillales</taxon>
        <taxon>Aerococcaceae</taxon>
        <taxon>Ruoffia</taxon>
    </lineage>
</organism>
<dbReference type="InterPro" id="IPR016667">
    <property type="entry name" value="Caps_polysacc_synth_CpsB/CapC"/>
</dbReference>
<evidence type="ECO:0000313" key="6">
    <source>
        <dbReference type="EMBL" id="TLQ40705.1"/>
    </source>
</evidence>
<evidence type="ECO:0000256" key="1">
    <source>
        <dbReference type="ARBA" id="ARBA00005750"/>
    </source>
</evidence>
<dbReference type="PANTHER" id="PTHR39181">
    <property type="entry name" value="TYROSINE-PROTEIN PHOSPHATASE YWQE"/>
    <property type="match status" value="1"/>
</dbReference>
<evidence type="ECO:0000256" key="4">
    <source>
        <dbReference type="ARBA" id="ARBA00051722"/>
    </source>
</evidence>
<evidence type="ECO:0000256" key="3">
    <source>
        <dbReference type="ARBA" id="ARBA00022912"/>
    </source>
</evidence>
<proteinExistence type="inferred from homology"/>
<evidence type="ECO:0000256" key="5">
    <source>
        <dbReference type="PIRNR" id="PIRNR016557"/>
    </source>
</evidence>
<name>A0A5R9DWI9_9LACT</name>
<dbReference type="EMBL" id="VBSP01000025">
    <property type="protein sequence ID" value="TLQ40705.1"/>
    <property type="molecule type" value="Genomic_DNA"/>
</dbReference>
<dbReference type="OrthoDB" id="9788539at2"/>
<comment type="caution">
    <text evidence="6">The sequence shown here is derived from an EMBL/GenBank/DDBJ whole genome shotgun (WGS) entry which is preliminary data.</text>
</comment>